<proteinExistence type="predicted"/>
<dbReference type="SUPFAM" id="SSF51556">
    <property type="entry name" value="Metallo-dependent hydrolases"/>
    <property type="match status" value="1"/>
</dbReference>
<feature type="domain" description="Amidohydrolase 3" evidence="1">
    <location>
        <begin position="51"/>
        <end position="525"/>
    </location>
</feature>
<dbReference type="Gene3D" id="2.30.40.10">
    <property type="entry name" value="Urease, subunit C, domain 1"/>
    <property type="match status" value="1"/>
</dbReference>
<comment type="caution">
    <text evidence="2">The sequence shown here is derived from an EMBL/GenBank/DDBJ whole genome shotgun (WGS) entry which is preliminary data.</text>
</comment>
<keyword evidence="3" id="KW-1185">Reference proteome</keyword>
<dbReference type="AlphaFoldDB" id="A0A3D8GPI0"/>
<protein>
    <submittedName>
        <fullName evidence="2">Amidohydrolase</fullName>
    </submittedName>
</protein>
<dbReference type="CDD" id="cd01300">
    <property type="entry name" value="YtcJ_like"/>
    <property type="match status" value="1"/>
</dbReference>
<dbReference type="GO" id="GO:0016810">
    <property type="term" value="F:hydrolase activity, acting on carbon-nitrogen (but not peptide) bonds"/>
    <property type="evidence" value="ECO:0007669"/>
    <property type="project" value="InterPro"/>
</dbReference>
<dbReference type="OrthoDB" id="9767366at2"/>
<dbReference type="InterPro" id="IPR011059">
    <property type="entry name" value="Metal-dep_hydrolase_composite"/>
</dbReference>
<evidence type="ECO:0000313" key="2">
    <source>
        <dbReference type="EMBL" id="RDU36192.1"/>
    </source>
</evidence>
<keyword evidence="2" id="KW-0378">Hydrolase</keyword>
<dbReference type="Proteomes" id="UP000257144">
    <property type="component" value="Unassembled WGS sequence"/>
</dbReference>
<organism evidence="2 3">
    <name type="scientific">Neobacillus piezotolerans</name>
    <dbReference type="NCBI Taxonomy" id="2259171"/>
    <lineage>
        <taxon>Bacteria</taxon>
        <taxon>Bacillati</taxon>
        <taxon>Bacillota</taxon>
        <taxon>Bacilli</taxon>
        <taxon>Bacillales</taxon>
        <taxon>Bacillaceae</taxon>
        <taxon>Neobacillus</taxon>
    </lineage>
</organism>
<dbReference type="PANTHER" id="PTHR22642">
    <property type="entry name" value="IMIDAZOLONEPROPIONASE"/>
    <property type="match status" value="1"/>
</dbReference>
<accession>A0A3D8GPI0</accession>
<dbReference type="PANTHER" id="PTHR22642:SF2">
    <property type="entry name" value="PROTEIN LONG AFTER FAR-RED 3"/>
    <property type="match status" value="1"/>
</dbReference>
<gene>
    <name evidence="2" type="ORF">DRW41_14265</name>
</gene>
<sequence length="530" mass="58507">MATLWHGGPIYTMAADGDKVEAVLTENGRIIGVGTLADLEGRTYASIDNRIDLGGCTMIPGLVDSHIHLIGHGERLVRLDLSTYKTRKETLYAVKEYSLGLKEGEWVIGEGWNENLWETNEPLNKDELDEIVADRPVLLKRTCRHAVVANSVALKAAGVDETTVSPPGGMIDKSPDGRLTGILKDTAQELVYSIMPEASESYMARAIKASIRDLYSLGITGVHTEDLNYYGGFSKTYGVFKRAIEEDGLKFRTHLLVHHGVLDDYIADGHTYLSGNEWIEFGAMKIFSDGALGGRTALLSEPYSDAPGTNGVAIFSREELSALVGRAREHQMPVAIHAIGDLAFEYCLDALEDNPLRGTGRDRLIHAQILREDLIERAKKLPLVLDLQPVFMLSDYPWVIDRVGIDRMRYSYAWKTLLESGIPCSGGSDAPIEYPNPFLGIDAAVNRTVNGKEYGREEALSVFEAVSLYTKGSAYAACHEQDRGMIGEGLLADFTILDRDIFIIQKDTIRETEAVMTVIGEEIVYTRTLK</sequence>
<reference evidence="2 3" key="1">
    <citation type="submission" date="2018-07" db="EMBL/GenBank/DDBJ databases">
        <title>Bacillus sp. YLB-04 draft genome sequence.</title>
        <authorList>
            <person name="Yu L."/>
            <person name="Tang X."/>
        </authorList>
    </citation>
    <scope>NUCLEOTIDE SEQUENCE [LARGE SCALE GENOMIC DNA]</scope>
    <source>
        <strain evidence="2 3">YLB-04</strain>
    </source>
</reference>
<dbReference type="RefSeq" id="WP_115452680.1">
    <property type="nucleotide sequence ID" value="NZ_QNQT01000006.1"/>
</dbReference>
<dbReference type="Gene3D" id="3.20.20.140">
    <property type="entry name" value="Metal-dependent hydrolases"/>
    <property type="match status" value="1"/>
</dbReference>
<dbReference type="Pfam" id="PF07969">
    <property type="entry name" value="Amidohydro_3"/>
    <property type="match status" value="1"/>
</dbReference>
<dbReference type="InterPro" id="IPR032466">
    <property type="entry name" value="Metal_Hydrolase"/>
</dbReference>
<evidence type="ECO:0000313" key="3">
    <source>
        <dbReference type="Proteomes" id="UP000257144"/>
    </source>
</evidence>
<dbReference type="InterPro" id="IPR013108">
    <property type="entry name" value="Amidohydro_3"/>
</dbReference>
<dbReference type="InterPro" id="IPR033932">
    <property type="entry name" value="YtcJ-like"/>
</dbReference>
<dbReference type="SUPFAM" id="SSF51338">
    <property type="entry name" value="Composite domain of metallo-dependent hydrolases"/>
    <property type="match status" value="1"/>
</dbReference>
<evidence type="ECO:0000259" key="1">
    <source>
        <dbReference type="Pfam" id="PF07969"/>
    </source>
</evidence>
<dbReference type="EMBL" id="QNQT01000006">
    <property type="protein sequence ID" value="RDU36192.1"/>
    <property type="molecule type" value="Genomic_DNA"/>
</dbReference>
<dbReference type="Gene3D" id="3.10.310.70">
    <property type="match status" value="1"/>
</dbReference>
<name>A0A3D8GPI0_9BACI</name>